<dbReference type="GO" id="GO:0022857">
    <property type="term" value="F:transmembrane transporter activity"/>
    <property type="evidence" value="ECO:0007669"/>
    <property type="project" value="InterPro"/>
</dbReference>
<dbReference type="Pfam" id="PF06738">
    <property type="entry name" value="ThrE"/>
    <property type="match status" value="1"/>
</dbReference>
<dbReference type="InterPro" id="IPR010619">
    <property type="entry name" value="ThrE-like_N"/>
</dbReference>
<feature type="transmembrane region" description="Helical" evidence="3">
    <location>
        <begin position="575"/>
        <end position="591"/>
    </location>
</feature>
<feature type="region of interest" description="Disordered" evidence="2">
    <location>
        <begin position="61"/>
        <end position="191"/>
    </location>
</feature>
<evidence type="ECO:0000259" key="4">
    <source>
        <dbReference type="Pfam" id="PF06738"/>
    </source>
</evidence>
<evidence type="ECO:0000256" key="3">
    <source>
        <dbReference type="SAM" id="Phobius"/>
    </source>
</evidence>
<feature type="transmembrane region" description="Helical" evidence="3">
    <location>
        <begin position="792"/>
        <end position="815"/>
    </location>
</feature>
<dbReference type="PANTHER" id="PTHR31082">
    <property type="entry name" value="PHEROMONE-REGULATED MEMBRANE PROTEIN 10"/>
    <property type="match status" value="1"/>
</dbReference>
<dbReference type="PANTHER" id="PTHR31082:SF4">
    <property type="entry name" value="PHEROMONE-REGULATED MEMBRANE PROTEIN 10"/>
    <property type="match status" value="1"/>
</dbReference>
<accession>A0A8H7S358</accession>
<proteinExistence type="inferred from homology"/>
<feature type="region of interest" description="Disordered" evidence="2">
    <location>
        <begin position="314"/>
        <end position="346"/>
    </location>
</feature>
<feature type="compositionally biased region" description="Basic and acidic residues" evidence="2">
    <location>
        <begin position="182"/>
        <end position="191"/>
    </location>
</feature>
<organism evidence="5 6">
    <name type="scientific">Circinella minor</name>
    <dbReference type="NCBI Taxonomy" id="1195481"/>
    <lineage>
        <taxon>Eukaryota</taxon>
        <taxon>Fungi</taxon>
        <taxon>Fungi incertae sedis</taxon>
        <taxon>Mucoromycota</taxon>
        <taxon>Mucoromycotina</taxon>
        <taxon>Mucoromycetes</taxon>
        <taxon>Mucorales</taxon>
        <taxon>Lichtheimiaceae</taxon>
        <taxon>Circinella</taxon>
    </lineage>
</organism>
<sequence>MNRWKNIIRGNKNNTENHGNNNDSNTNNNNSSNNNSNNSSPSWQQHHLSLPFWRRSSGVTPGVSLTTDDGTTIQHPTASTRTHTTITEPSSHSNFHETRNSSPSIINFIDNHNNNQYDSVDNGDNDDEKKDDSSNHYCSGCSNRKGKGQNINHTRVHFFPSDFDNSEENHQDIQQEQLHPGEGAERRHSEETLVDEALGRQEARGRHVQFADHITESMSLIHGILNNRRRSSVWPTRDSIQMDEDGRRLSQHPQHRHRSNGDIHTGGGSVLGSLLRLEAQLQSVHQPHNTDHRFSIGHDNDQRRVMTYILNRSSSQTIVNSNSPSPHAEKRATTAPSSIRSGHSGSLYAQSNISAPEMLHVKGEPSSPSSFGTFKKRPKEWLNSVTSSSHVVPSLEARKREITSRRKKHGSLMTTSSQFERISVEDRVRIAFEIANILQRQQFLYKLAKSLMLYGCPAHRIEYILRHVSATLKVIAEFIYLPNIMLMTFFDPETHTTETHFIRQTMGFDMHKLGEIYRLEKLVGHGEVTVDEALDFIDKVADDPKLYPTWMNPFIYAVISLCGSVMFFGGRWKEAGLSAGLAMFFAVYELFSERFWGFQPIWEITVCIFIGFVSRASTKFDFCFIPTAFSSFIVILPGYYIAIAIIELVSRQIISGIVRTGYAIIYSFLLGYGISTGSSIYRAIDPSVPMDTAPQCQMAANANSCIVSVSQYYHFLTVPLFAVAYCLLVRARPPRWPTIIFVSICGFVVNWLLSCIANSPSQVIQVVPAFAVGLIGNIFTKVTCKMSFDATLVAIFYLVPGSLGLKAAIGIFFSHEEGSYSSQGGSFALSMIEICIGIALGLCVANLIIYPKGAQRTPIMNM</sequence>
<feature type="transmembrane region" description="Helical" evidence="3">
    <location>
        <begin position="712"/>
        <end position="729"/>
    </location>
</feature>
<feature type="region of interest" description="Disordered" evidence="2">
    <location>
        <begin position="1"/>
        <end position="45"/>
    </location>
</feature>
<feature type="transmembrane region" description="Helical" evidence="3">
    <location>
        <begin position="763"/>
        <end position="780"/>
    </location>
</feature>
<evidence type="ECO:0000313" key="5">
    <source>
        <dbReference type="EMBL" id="KAG2220666.1"/>
    </source>
</evidence>
<keyword evidence="3" id="KW-0472">Membrane</keyword>
<reference evidence="5 6" key="1">
    <citation type="submission" date="2020-12" db="EMBL/GenBank/DDBJ databases">
        <title>Metabolic potential, ecology and presence of endohyphal bacteria is reflected in genomic diversity of Mucoromycotina.</title>
        <authorList>
            <person name="Muszewska A."/>
            <person name="Okrasinska A."/>
            <person name="Steczkiewicz K."/>
            <person name="Drgas O."/>
            <person name="Orlowska M."/>
            <person name="Perlinska-Lenart U."/>
            <person name="Aleksandrzak-Piekarczyk T."/>
            <person name="Szatraj K."/>
            <person name="Zielenkiewicz U."/>
            <person name="Pilsyk S."/>
            <person name="Malc E."/>
            <person name="Mieczkowski P."/>
            <person name="Kruszewska J.S."/>
            <person name="Biernat P."/>
            <person name="Pawlowska J."/>
        </authorList>
    </citation>
    <scope>NUCLEOTIDE SEQUENCE [LARGE SCALE GENOMIC DNA]</scope>
    <source>
        <strain evidence="5 6">CBS 142.35</strain>
    </source>
</reference>
<keyword evidence="6" id="KW-1185">Reference proteome</keyword>
<feature type="transmembrane region" description="Helical" evidence="3">
    <location>
        <begin position="549"/>
        <end position="569"/>
    </location>
</feature>
<protein>
    <recommendedName>
        <fullName evidence="4">Threonine/serine exporter-like N-terminal domain-containing protein</fullName>
    </recommendedName>
</protein>
<comment type="caution">
    <text evidence="5">The sequence shown here is derived from an EMBL/GenBank/DDBJ whole genome shotgun (WGS) entry which is preliminary data.</text>
</comment>
<feature type="compositionally biased region" description="Low complexity" evidence="2">
    <location>
        <begin position="11"/>
        <end position="42"/>
    </location>
</feature>
<dbReference type="Proteomes" id="UP000646827">
    <property type="component" value="Unassembled WGS sequence"/>
</dbReference>
<feature type="domain" description="Threonine/serine exporter-like N-terminal" evidence="4">
    <location>
        <begin position="443"/>
        <end position="680"/>
    </location>
</feature>
<name>A0A8H7S358_9FUNG</name>
<gene>
    <name evidence="5" type="ORF">INT45_008209</name>
</gene>
<feature type="transmembrane region" description="Helical" evidence="3">
    <location>
        <begin position="661"/>
        <end position="684"/>
    </location>
</feature>
<feature type="region of interest" description="Disordered" evidence="2">
    <location>
        <begin position="240"/>
        <end position="267"/>
    </location>
</feature>
<dbReference type="AlphaFoldDB" id="A0A8H7S358"/>
<feature type="compositionally biased region" description="Polar residues" evidence="2">
    <location>
        <begin position="334"/>
        <end position="346"/>
    </location>
</feature>
<dbReference type="EMBL" id="JAEPRB010000133">
    <property type="protein sequence ID" value="KAG2220666.1"/>
    <property type="molecule type" value="Genomic_DNA"/>
</dbReference>
<keyword evidence="3" id="KW-0812">Transmembrane</keyword>
<comment type="similarity">
    <text evidence="1">Belongs to the ThrE exporter (TC 2.A.79) family.</text>
</comment>
<feature type="transmembrane region" description="Helical" evidence="3">
    <location>
        <begin position="827"/>
        <end position="850"/>
    </location>
</feature>
<feature type="compositionally biased region" description="Polar residues" evidence="2">
    <location>
        <begin position="100"/>
        <end position="119"/>
    </location>
</feature>
<feature type="compositionally biased region" description="Polar residues" evidence="2">
    <location>
        <begin position="61"/>
        <end position="93"/>
    </location>
</feature>
<feature type="transmembrane region" description="Helical" evidence="3">
    <location>
        <begin position="736"/>
        <end position="757"/>
    </location>
</feature>
<dbReference type="OrthoDB" id="413008at2759"/>
<evidence type="ECO:0000256" key="1">
    <source>
        <dbReference type="ARBA" id="ARBA00034125"/>
    </source>
</evidence>
<keyword evidence="3" id="KW-1133">Transmembrane helix</keyword>
<dbReference type="InterPro" id="IPR051361">
    <property type="entry name" value="ThrE/Ser_Exporter"/>
</dbReference>
<feature type="transmembrane region" description="Helical" evidence="3">
    <location>
        <begin position="624"/>
        <end position="649"/>
    </location>
</feature>
<evidence type="ECO:0000313" key="6">
    <source>
        <dbReference type="Proteomes" id="UP000646827"/>
    </source>
</evidence>
<evidence type="ECO:0000256" key="2">
    <source>
        <dbReference type="SAM" id="MobiDB-lite"/>
    </source>
</evidence>
<feature type="compositionally biased region" description="Polar residues" evidence="2">
    <location>
        <begin position="314"/>
        <end position="325"/>
    </location>
</feature>
<feature type="compositionally biased region" description="Basic residues" evidence="2">
    <location>
        <begin position="249"/>
        <end position="258"/>
    </location>
</feature>